<organism evidence="2 3">
    <name type="scientific">Bos indicus x Bos taurus</name>
    <name type="common">Hybrid cattle</name>
    <dbReference type="NCBI Taxonomy" id="30522"/>
    <lineage>
        <taxon>Eukaryota</taxon>
        <taxon>Metazoa</taxon>
        <taxon>Chordata</taxon>
        <taxon>Craniata</taxon>
        <taxon>Vertebrata</taxon>
        <taxon>Euteleostomi</taxon>
        <taxon>Mammalia</taxon>
        <taxon>Eutheria</taxon>
        <taxon>Laurasiatheria</taxon>
        <taxon>Artiodactyla</taxon>
        <taxon>Ruminantia</taxon>
        <taxon>Pecora</taxon>
        <taxon>Bovidae</taxon>
        <taxon>Bovinae</taxon>
        <taxon>Bos</taxon>
    </lineage>
</organism>
<evidence type="ECO:0000313" key="4">
    <source>
        <dbReference type="Proteomes" id="UP000429181"/>
    </source>
</evidence>
<accession>A0A4W2D3J2</accession>
<proteinExistence type="predicted"/>
<sequence length="100" mass="11772">MCKIPFLHIPTVVMYDFSHFCQTDEYEKVSHCFNLHFWITDEVDRPAMFMVITVFHYECELVSFAHLALLGYLVFLTASLYSLAIFLCWLSVMQLPFSSM</sequence>
<dbReference type="Ensembl" id="ENSBIXT00005026460.1">
    <property type="protein sequence ID" value="ENSBIXP00005015539.1"/>
    <property type="gene ID" value="ENSBIXG00005019341.1"/>
</dbReference>
<keyword evidence="3" id="KW-1185">Reference proteome</keyword>
<name>A0A4W2D3J2_BOBOX</name>
<dbReference type="AlphaFoldDB" id="A0A4W2D3J2"/>
<evidence type="ECO:0000313" key="3">
    <source>
        <dbReference type="Proteomes" id="UP000314981"/>
    </source>
</evidence>
<evidence type="ECO:0000313" key="2">
    <source>
        <dbReference type="Ensembl" id="ENSBIXP00000020404.1"/>
    </source>
</evidence>
<dbReference type="Proteomes" id="UP000429181">
    <property type="component" value="Chromosome 7"/>
</dbReference>
<dbReference type="Ensembl" id="ENSBIXT00000034444.1">
    <property type="protein sequence ID" value="ENSBIXP00000020404.1"/>
    <property type="gene ID" value="ENSBIXG00000023716.1"/>
</dbReference>
<evidence type="ECO:0000256" key="1">
    <source>
        <dbReference type="SAM" id="Phobius"/>
    </source>
</evidence>
<keyword evidence="1" id="KW-0472">Membrane</keyword>
<protein>
    <submittedName>
        <fullName evidence="2">Uncharacterized protein</fullName>
    </submittedName>
</protein>
<reference evidence="3 4" key="1">
    <citation type="submission" date="2018-11" db="EMBL/GenBank/DDBJ databases">
        <title>Haplotype-resolved cattle genomes.</title>
        <authorList>
            <person name="Low W.Y."/>
            <person name="Tearle R."/>
            <person name="Bickhart D.M."/>
            <person name="Rosen B.D."/>
            <person name="Koren S."/>
            <person name="Rhie A."/>
            <person name="Hiendleder S."/>
            <person name="Phillippy A.M."/>
            <person name="Smith T.P.L."/>
            <person name="Williams J.L."/>
        </authorList>
    </citation>
    <scope>NUCLEOTIDE SEQUENCE [LARGE SCALE GENOMIC DNA]</scope>
</reference>
<keyword evidence="1" id="KW-1133">Transmembrane helix</keyword>
<dbReference type="Proteomes" id="UP000314981">
    <property type="component" value="Chromosome 7"/>
</dbReference>
<keyword evidence="1" id="KW-0812">Transmembrane</keyword>
<reference evidence="2" key="2">
    <citation type="submission" date="2025-05" db="UniProtKB">
        <authorList>
            <consortium name="Ensembl"/>
        </authorList>
    </citation>
    <scope>IDENTIFICATION</scope>
</reference>
<feature type="transmembrane region" description="Helical" evidence="1">
    <location>
        <begin position="70"/>
        <end position="92"/>
    </location>
</feature>